<dbReference type="Gene3D" id="1.10.30.10">
    <property type="entry name" value="High mobility group box domain"/>
    <property type="match status" value="1"/>
</dbReference>
<keyword evidence="10" id="KW-1185">Reference proteome</keyword>
<dbReference type="Pfam" id="PF04690">
    <property type="entry name" value="YABBY"/>
    <property type="match status" value="1"/>
</dbReference>
<dbReference type="EMBL" id="JAUJYO010000010">
    <property type="protein sequence ID" value="KAK1305524.1"/>
    <property type="molecule type" value="Genomic_DNA"/>
</dbReference>
<dbReference type="PANTHER" id="PTHR31675">
    <property type="entry name" value="PROTEIN YABBY 6-RELATED"/>
    <property type="match status" value="1"/>
</dbReference>
<keyword evidence="4" id="KW-0863">Zinc-finger</keyword>
<evidence type="ECO:0000256" key="4">
    <source>
        <dbReference type="ARBA" id="ARBA00022771"/>
    </source>
</evidence>
<dbReference type="Pfam" id="PF24868">
    <property type="entry name" value="YABBY_N"/>
    <property type="match status" value="1"/>
</dbReference>
<dbReference type="InterPro" id="IPR056775">
    <property type="entry name" value="YABBY_C"/>
</dbReference>
<evidence type="ECO:0000256" key="5">
    <source>
        <dbReference type="ARBA" id="ARBA00022833"/>
    </source>
</evidence>
<keyword evidence="6" id="KW-0539">Nucleus</keyword>
<evidence type="ECO:0000259" key="8">
    <source>
        <dbReference type="Pfam" id="PF24868"/>
    </source>
</evidence>
<evidence type="ECO:0000256" key="6">
    <source>
        <dbReference type="ARBA" id="ARBA00023242"/>
    </source>
</evidence>
<dbReference type="Proteomes" id="UP001180020">
    <property type="component" value="Unassembled WGS sequence"/>
</dbReference>
<name>A0AAV9DWU8_ACOCL</name>
<gene>
    <name evidence="9" type="primary">YAB1</name>
    <name evidence="9" type="ORF">QJS10_CPA10g00844</name>
</gene>
<dbReference type="InterPro" id="IPR056776">
    <property type="entry name" value="YABBY_N"/>
</dbReference>
<evidence type="ECO:0000313" key="9">
    <source>
        <dbReference type="EMBL" id="KAK1305524.1"/>
    </source>
</evidence>
<evidence type="ECO:0000313" key="10">
    <source>
        <dbReference type="Proteomes" id="UP001180020"/>
    </source>
</evidence>
<proteinExistence type="inferred from homology"/>
<comment type="caution">
    <text evidence="9">The sequence shown here is derived from an EMBL/GenBank/DDBJ whole genome shotgun (WGS) entry which is preliminary data.</text>
</comment>
<dbReference type="GO" id="GO:0000976">
    <property type="term" value="F:transcription cis-regulatory region binding"/>
    <property type="evidence" value="ECO:0007669"/>
    <property type="project" value="UniProtKB-ARBA"/>
</dbReference>
<dbReference type="GO" id="GO:0010158">
    <property type="term" value="P:abaxial cell fate specification"/>
    <property type="evidence" value="ECO:0007669"/>
    <property type="project" value="TreeGrafter"/>
</dbReference>
<evidence type="ECO:0000256" key="3">
    <source>
        <dbReference type="ARBA" id="ARBA00022723"/>
    </source>
</evidence>
<comment type="subcellular location">
    <subcellularLocation>
        <location evidence="1">Nucleus</location>
    </subcellularLocation>
</comment>
<reference evidence="9" key="2">
    <citation type="submission" date="2023-06" db="EMBL/GenBank/DDBJ databases">
        <authorList>
            <person name="Ma L."/>
            <person name="Liu K.-W."/>
            <person name="Li Z."/>
            <person name="Hsiao Y.-Y."/>
            <person name="Qi Y."/>
            <person name="Fu T."/>
            <person name="Tang G."/>
            <person name="Zhang D."/>
            <person name="Sun W.-H."/>
            <person name="Liu D.-K."/>
            <person name="Li Y."/>
            <person name="Chen G.-Z."/>
            <person name="Liu X.-D."/>
            <person name="Liao X.-Y."/>
            <person name="Jiang Y.-T."/>
            <person name="Yu X."/>
            <person name="Hao Y."/>
            <person name="Huang J."/>
            <person name="Zhao X.-W."/>
            <person name="Ke S."/>
            <person name="Chen Y.-Y."/>
            <person name="Wu W.-L."/>
            <person name="Hsu J.-L."/>
            <person name="Lin Y.-F."/>
            <person name="Huang M.-D."/>
            <person name="Li C.-Y."/>
            <person name="Huang L."/>
            <person name="Wang Z.-W."/>
            <person name="Zhao X."/>
            <person name="Zhong W.-Y."/>
            <person name="Peng D.-H."/>
            <person name="Ahmad S."/>
            <person name="Lan S."/>
            <person name="Zhang J.-S."/>
            <person name="Tsai W.-C."/>
            <person name="Van De Peer Y."/>
            <person name="Liu Z.-J."/>
        </authorList>
    </citation>
    <scope>NUCLEOTIDE SEQUENCE</scope>
    <source>
        <strain evidence="9">CP</strain>
        <tissue evidence="9">Leaves</tissue>
    </source>
</reference>
<dbReference type="GO" id="GO:0008270">
    <property type="term" value="F:zinc ion binding"/>
    <property type="evidence" value="ECO:0007669"/>
    <property type="project" value="UniProtKB-KW"/>
</dbReference>
<dbReference type="GO" id="GO:1902183">
    <property type="term" value="P:regulation of shoot apical meristem development"/>
    <property type="evidence" value="ECO:0007669"/>
    <property type="project" value="TreeGrafter"/>
</dbReference>
<feature type="domain" description="YABBY protein C-terminal" evidence="7">
    <location>
        <begin position="133"/>
        <end position="193"/>
    </location>
</feature>
<evidence type="ECO:0000259" key="7">
    <source>
        <dbReference type="Pfam" id="PF04690"/>
    </source>
</evidence>
<dbReference type="AlphaFoldDB" id="A0AAV9DWU8"/>
<dbReference type="GO" id="GO:0010154">
    <property type="term" value="P:fruit development"/>
    <property type="evidence" value="ECO:0007669"/>
    <property type="project" value="TreeGrafter"/>
</dbReference>
<feature type="domain" description="YABBY N-terminal" evidence="8">
    <location>
        <begin position="21"/>
        <end position="71"/>
    </location>
</feature>
<keyword evidence="3" id="KW-0479">Metal-binding</keyword>
<dbReference type="GO" id="GO:0009944">
    <property type="term" value="P:polarity specification of adaxial/abaxial axis"/>
    <property type="evidence" value="ECO:0007669"/>
    <property type="project" value="TreeGrafter"/>
</dbReference>
<dbReference type="CDD" id="cd00084">
    <property type="entry name" value="HMG-box_SF"/>
    <property type="match status" value="1"/>
</dbReference>
<keyword evidence="5" id="KW-0862">Zinc</keyword>
<protein>
    <submittedName>
        <fullName evidence="9">Axial regulator YABBY 1</fullName>
    </submittedName>
</protein>
<dbReference type="InterPro" id="IPR006780">
    <property type="entry name" value="YABBY"/>
</dbReference>
<dbReference type="SUPFAM" id="SSF47095">
    <property type="entry name" value="HMG-box"/>
    <property type="match status" value="1"/>
</dbReference>
<organism evidence="9 10">
    <name type="scientific">Acorus calamus</name>
    <name type="common">Sweet flag</name>
    <dbReference type="NCBI Taxonomy" id="4465"/>
    <lineage>
        <taxon>Eukaryota</taxon>
        <taxon>Viridiplantae</taxon>
        <taxon>Streptophyta</taxon>
        <taxon>Embryophyta</taxon>
        <taxon>Tracheophyta</taxon>
        <taxon>Spermatophyta</taxon>
        <taxon>Magnoliopsida</taxon>
        <taxon>Liliopsida</taxon>
        <taxon>Acoraceae</taxon>
        <taxon>Acorus</taxon>
    </lineage>
</organism>
<evidence type="ECO:0000256" key="2">
    <source>
        <dbReference type="ARBA" id="ARBA00010325"/>
    </source>
</evidence>
<comment type="similarity">
    <text evidence="2">Belongs to the YABBY family.</text>
</comment>
<dbReference type="InterPro" id="IPR036910">
    <property type="entry name" value="HMG_box_dom_sf"/>
</dbReference>
<dbReference type="PANTHER" id="PTHR31675:SF0">
    <property type="entry name" value="AXIAL REGULATOR YABBY 1"/>
    <property type="match status" value="1"/>
</dbReference>
<evidence type="ECO:0000256" key="1">
    <source>
        <dbReference type="ARBA" id="ARBA00004123"/>
    </source>
</evidence>
<reference evidence="9" key="1">
    <citation type="journal article" date="2023" name="Nat. Commun.">
        <title>Diploid and tetraploid genomes of Acorus and the evolution of monocots.</title>
        <authorList>
            <person name="Ma L."/>
            <person name="Liu K.W."/>
            <person name="Li Z."/>
            <person name="Hsiao Y.Y."/>
            <person name="Qi Y."/>
            <person name="Fu T."/>
            <person name="Tang G.D."/>
            <person name="Zhang D."/>
            <person name="Sun W.H."/>
            <person name="Liu D.K."/>
            <person name="Li Y."/>
            <person name="Chen G.Z."/>
            <person name="Liu X.D."/>
            <person name="Liao X.Y."/>
            <person name="Jiang Y.T."/>
            <person name="Yu X."/>
            <person name="Hao Y."/>
            <person name="Huang J."/>
            <person name="Zhao X.W."/>
            <person name="Ke S."/>
            <person name="Chen Y.Y."/>
            <person name="Wu W.L."/>
            <person name="Hsu J.L."/>
            <person name="Lin Y.F."/>
            <person name="Huang M.D."/>
            <person name="Li C.Y."/>
            <person name="Huang L."/>
            <person name="Wang Z.W."/>
            <person name="Zhao X."/>
            <person name="Zhong W.Y."/>
            <person name="Peng D.H."/>
            <person name="Ahmad S."/>
            <person name="Lan S."/>
            <person name="Zhang J.S."/>
            <person name="Tsai W.C."/>
            <person name="Van de Peer Y."/>
            <person name="Liu Z.J."/>
        </authorList>
    </citation>
    <scope>NUCLEOTIDE SEQUENCE</scope>
    <source>
        <strain evidence="9">CP</strain>
    </source>
</reference>
<accession>A0AAV9DWU8</accession>
<sequence length="236" mass="25903">MSSSSAFTLDNLSPPPPPPPPSEQLCYVHCNFCDTVLAVSVPCSSLFKVVTVRCGYCTNLLSVNMRGLLLPSTANQFHLGHHPFLNPPQPLQTLQEEISCMAPPPQPPQNHMFLDQPLVNDSTILAVKGSEELPKAPPANRPPEKRQRVPSAYNRFIKDEIQRIKAGNPDITHREAFSAAAKNWAHFPHIHFGLMPDQALKKTGIRPHQEGEEVLLKDGFYATAAAAAANMGVTPY</sequence>
<dbReference type="GO" id="GO:0005634">
    <property type="term" value="C:nucleus"/>
    <property type="evidence" value="ECO:0007669"/>
    <property type="project" value="UniProtKB-SubCell"/>
</dbReference>
<dbReference type="GO" id="GO:2000024">
    <property type="term" value="P:regulation of leaf development"/>
    <property type="evidence" value="ECO:0007669"/>
    <property type="project" value="TreeGrafter"/>
</dbReference>
<dbReference type="FunFam" id="1.10.30.10:FF:000047">
    <property type="entry name" value="Axial regulator YABBY"/>
    <property type="match status" value="1"/>
</dbReference>